<name>A0A178TNM8_9BACL</name>
<comment type="caution">
    <text evidence="1">The sequence shown here is derived from an EMBL/GenBank/DDBJ whole genome shotgun (WGS) entry which is preliminary data.</text>
</comment>
<gene>
    <name evidence="1" type="ORF">TAF16_0567</name>
</gene>
<organism evidence="1 2">
    <name type="scientific">Anoxybacillus flavithermus</name>
    <dbReference type="NCBI Taxonomy" id="33934"/>
    <lineage>
        <taxon>Bacteria</taxon>
        <taxon>Bacillati</taxon>
        <taxon>Bacillota</taxon>
        <taxon>Bacilli</taxon>
        <taxon>Bacillales</taxon>
        <taxon>Anoxybacillaceae</taxon>
        <taxon>Anoxybacillus</taxon>
    </lineage>
</organism>
<sequence length="40" mass="4429">MVCILNPRLAPEINRVEINIACSFFILGGKTNAYVYGEAK</sequence>
<evidence type="ECO:0000313" key="1">
    <source>
        <dbReference type="EMBL" id="OAO81761.1"/>
    </source>
</evidence>
<evidence type="ECO:0000313" key="2">
    <source>
        <dbReference type="Proteomes" id="UP000078336"/>
    </source>
</evidence>
<protein>
    <submittedName>
        <fullName evidence="1">Uncharacterized protein</fullName>
    </submittedName>
</protein>
<reference evidence="1 2" key="1">
    <citation type="submission" date="2016-03" db="EMBL/GenBank/DDBJ databases">
        <title>Spore heat resistance.</title>
        <authorList>
            <person name="Boekhorst J."/>
            <person name="Berendsen E.M."/>
            <person name="Wells-Bennik M.H."/>
            <person name="Kuipers O.P."/>
        </authorList>
    </citation>
    <scope>NUCLEOTIDE SEQUENCE [LARGE SCALE GENOMIC DNA]</scope>
    <source>
        <strain evidence="1 2">AF16</strain>
    </source>
</reference>
<dbReference type="EMBL" id="LUCQ01000044">
    <property type="protein sequence ID" value="OAO81761.1"/>
    <property type="molecule type" value="Genomic_DNA"/>
</dbReference>
<keyword evidence="2" id="KW-1185">Reference proteome</keyword>
<dbReference type="Proteomes" id="UP000078336">
    <property type="component" value="Unassembled WGS sequence"/>
</dbReference>
<proteinExistence type="predicted"/>
<accession>A0A178TNM8</accession>
<dbReference type="AlphaFoldDB" id="A0A178TNM8"/>